<feature type="compositionally biased region" description="Polar residues" evidence="1">
    <location>
        <begin position="58"/>
        <end position="67"/>
    </location>
</feature>
<reference evidence="3" key="1">
    <citation type="submission" date="2019-12" db="UniProtKB">
        <authorList>
            <consortium name="WormBaseParasite"/>
        </authorList>
    </citation>
    <scope>IDENTIFICATION</scope>
</reference>
<feature type="region of interest" description="Disordered" evidence="1">
    <location>
        <begin position="54"/>
        <end position="195"/>
    </location>
</feature>
<dbReference type="Proteomes" id="UP000046395">
    <property type="component" value="Unassembled WGS sequence"/>
</dbReference>
<feature type="compositionally biased region" description="Low complexity" evidence="1">
    <location>
        <begin position="167"/>
        <end position="179"/>
    </location>
</feature>
<name>A0A5S6QGL8_TRIMR</name>
<organism evidence="2 3">
    <name type="scientific">Trichuris muris</name>
    <name type="common">Mouse whipworm</name>
    <dbReference type="NCBI Taxonomy" id="70415"/>
    <lineage>
        <taxon>Eukaryota</taxon>
        <taxon>Metazoa</taxon>
        <taxon>Ecdysozoa</taxon>
        <taxon>Nematoda</taxon>
        <taxon>Enoplea</taxon>
        <taxon>Dorylaimia</taxon>
        <taxon>Trichinellida</taxon>
        <taxon>Trichuridae</taxon>
        <taxon>Trichuris</taxon>
    </lineage>
</organism>
<dbReference type="WBParaSite" id="TMUE_2000006339.1">
    <property type="protein sequence ID" value="TMUE_2000006339.1"/>
    <property type="gene ID" value="WBGene00287942"/>
</dbReference>
<feature type="compositionally biased region" description="Polar residues" evidence="1">
    <location>
        <begin position="1"/>
        <end position="16"/>
    </location>
</feature>
<accession>A0A5S6QGL8</accession>
<dbReference type="AlphaFoldDB" id="A0A5S6QGL8"/>
<evidence type="ECO:0000256" key="1">
    <source>
        <dbReference type="SAM" id="MobiDB-lite"/>
    </source>
</evidence>
<feature type="region of interest" description="Disordered" evidence="1">
    <location>
        <begin position="1"/>
        <end position="21"/>
    </location>
</feature>
<feature type="compositionally biased region" description="Low complexity" evidence="1">
    <location>
        <begin position="95"/>
        <end position="115"/>
    </location>
</feature>
<keyword evidence="2" id="KW-1185">Reference proteome</keyword>
<protein>
    <submittedName>
        <fullName evidence="3">Microtubule-associated protein Jupiter</fullName>
    </submittedName>
</protein>
<proteinExistence type="predicted"/>
<evidence type="ECO:0000313" key="3">
    <source>
        <dbReference type="WBParaSite" id="TMUE_2000006339.1"/>
    </source>
</evidence>
<sequence length="195" mass="21003">MTSNRDFCGNSSAQARESSDIFTARSDIQLTPRKVKNYQQSRIFGSAEIERKVIMKKSPSSAVNTQDRLFGTPEPSPQRRGRVSDTYRSSIFNASTEFETNSNKSSTENSKLNNSALENGSENGDAKTEVDGKNAPAGNGPDAVSEDGAAGKEMKSGAESNGEIVGNDTNNNVKNNTPTMQRIRQPPGGFSSGLW</sequence>
<evidence type="ECO:0000313" key="2">
    <source>
        <dbReference type="Proteomes" id="UP000046395"/>
    </source>
</evidence>